<feature type="region of interest" description="Disordered" evidence="1">
    <location>
        <begin position="386"/>
        <end position="409"/>
    </location>
</feature>
<feature type="compositionally biased region" description="Polar residues" evidence="1">
    <location>
        <begin position="159"/>
        <end position="168"/>
    </location>
</feature>
<dbReference type="SMART" id="SM00767">
    <property type="entry name" value="DCD"/>
    <property type="match status" value="1"/>
</dbReference>
<organism evidence="3 4">
    <name type="scientific">Dillenia turbinata</name>
    <dbReference type="NCBI Taxonomy" id="194707"/>
    <lineage>
        <taxon>Eukaryota</taxon>
        <taxon>Viridiplantae</taxon>
        <taxon>Streptophyta</taxon>
        <taxon>Embryophyta</taxon>
        <taxon>Tracheophyta</taxon>
        <taxon>Spermatophyta</taxon>
        <taxon>Magnoliopsida</taxon>
        <taxon>eudicotyledons</taxon>
        <taxon>Gunneridae</taxon>
        <taxon>Pentapetalae</taxon>
        <taxon>Dilleniales</taxon>
        <taxon>Dilleniaceae</taxon>
        <taxon>Dillenia</taxon>
    </lineage>
</organism>
<dbReference type="PANTHER" id="PTHR46444:SF3">
    <property type="entry name" value="DCD (DEVELOPMENT AND CELL DEATH) DOMAIN PROTEIN"/>
    <property type="match status" value="1"/>
</dbReference>
<evidence type="ECO:0000256" key="1">
    <source>
        <dbReference type="SAM" id="MobiDB-lite"/>
    </source>
</evidence>
<proteinExistence type="predicted"/>
<feature type="region of interest" description="Disordered" evidence="1">
    <location>
        <begin position="94"/>
        <end position="128"/>
    </location>
</feature>
<evidence type="ECO:0000313" key="3">
    <source>
        <dbReference type="EMBL" id="KAK6940901.1"/>
    </source>
</evidence>
<gene>
    <name evidence="3" type="ORF">RJ641_030432</name>
</gene>
<feature type="compositionally biased region" description="Polar residues" evidence="1">
    <location>
        <begin position="200"/>
        <end position="215"/>
    </location>
</feature>
<feature type="region of interest" description="Disordered" evidence="1">
    <location>
        <begin position="654"/>
        <end position="678"/>
    </location>
</feature>
<feature type="compositionally biased region" description="Basic and acidic residues" evidence="1">
    <location>
        <begin position="169"/>
        <end position="199"/>
    </location>
</feature>
<feature type="compositionally biased region" description="Polar residues" evidence="1">
    <location>
        <begin position="104"/>
        <end position="114"/>
    </location>
</feature>
<evidence type="ECO:0000313" key="4">
    <source>
        <dbReference type="Proteomes" id="UP001370490"/>
    </source>
</evidence>
<evidence type="ECO:0000259" key="2">
    <source>
        <dbReference type="PROSITE" id="PS51222"/>
    </source>
</evidence>
<dbReference type="Pfam" id="PF10539">
    <property type="entry name" value="Dev_Cell_Death"/>
    <property type="match status" value="1"/>
</dbReference>
<reference evidence="3 4" key="1">
    <citation type="submission" date="2023-12" db="EMBL/GenBank/DDBJ databases">
        <title>A high-quality genome assembly for Dillenia turbinata (Dilleniales).</title>
        <authorList>
            <person name="Chanderbali A."/>
        </authorList>
    </citation>
    <scope>NUCLEOTIDE SEQUENCE [LARGE SCALE GENOMIC DNA]</scope>
    <source>
        <strain evidence="3">LSX21</strain>
        <tissue evidence="3">Leaf</tissue>
    </source>
</reference>
<name>A0AAN8W3X4_9MAGN</name>
<protein>
    <submittedName>
        <fullName evidence="3">Development/cell death domain</fullName>
    </submittedName>
</protein>
<comment type="caution">
    <text evidence="3">The sequence shown here is derived from an EMBL/GenBank/DDBJ whole genome shotgun (WGS) entry which is preliminary data.</text>
</comment>
<dbReference type="AlphaFoldDB" id="A0AAN8W3X4"/>
<dbReference type="PROSITE" id="PS51222">
    <property type="entry name" value="DCD"/>
    <property type="match status" value="1"/>
</dbReference>
<feature type="domain" description="DCD" evidence="2">
    <location>
        <begin position="238"/>
        <end position="366"/>
    </location>
</feature>
<dbReference type="EMBL" id="JBAMMX010000005">
    <property type="protein sequence ID" value="KAK6940901.1"/>
    <property type="molecule type" value="Genomic_DNA"/>
</dbReference>
<feature type="region of interest" description="Disordered" evidence="1">
    <location>
        <begin position="158"/>
        <end position="236"/>
    </location>
</feature>
<keyword evidence="4" id="KW-1185">Reference proteome</keyword>
<sequence length="678" mass="76053">MNSVNCQSKFAEAYLVLVWNNRNIYFGLSRSIGSANQTDLSQTIANLCLSPIERSPYPPMFYVHRVLVLQIKLIYSLKDLCAYALSRKSMALKNRKKKDEKVVESTSKNVVSNKKASRSLKPEPKIVKKYVDQKLSKAKERKGSSQAKTADLDKEKVLTSVSEKGNSSVKDDGKKLNLTKGNEEKNLMEKHGERSDNRKGNTSVKVNGTKSSMTKGSEEKNLAENDRERNHRDQEDDTSLGGLIFMCNAKTKQDCFRYHVMGVHLSKKELVMSIKPGLKLFLYDFDLKLMYGIYKASSAGGVKLEPSAFGGAFPAQVRYKIHKDCFPLTEKVFKKAIKDSYNEITHKFRTALTVKQVRGLSKLFRPVPKFRSNVYSVGPAHRPMPAPAAPYEVAPQEPSASLHEENSSHGPLFLTEKEYRAYGLRQERLDSAPATSNSPAVDQYGDSFEPEQLSRHPAPTYCYPPSGADGAMHANPRFLTEKDYRTYGLILQRDPPISGIPSTENIQADHLRGPYSSYGYESLYNPYDSATKTVGLPLESYPPIRGKETRIADSDLRGRDIDVYSRLGPHEEAEPPYLSYPSRPYFMVHNKAEPLYSTYAPGTRTHLAVRDEAGLLYSTYAPRTHLPVHEEAGALHSKYAPRALSEYNQSYQHHIGGLPEGPSASVSSQYSFPVPSYR</sequence>
<accession>A0AAN8W3X4</accession>
<feature type="compositionally biased region" description="Basic and acidic residues" evidence="1">
    <location>
        <begin position="216"/>
        <end position="234"/>
    </location>
</feature>
<dbReference type="Proteomes" id="UP001370490">
    <property type="component" value="Unassembled WGS sequence"/>
</dbReference>
<dbReference type="InterPro" id="IPR013989">
    <property type="entry name" value="Dev_and_cell_death_domain"/>
</dbReference>
<dbReference type="PANTHER" id="PTHR46444">
    <property type="entry name" value="DCD (DEVELOPMENT AND CELL DEATH) DOMAIN PROTEIN-RELATED"/>
    <property type="match status" value="1"/>
</dbReference>